<dbReference type="Proteomes" id="UP000241769">
    <property type="component" value="Unassembled WGS sequence"/>
</dbReference>
<sequence length="105" mass="12159">MTAQLKAKLWSIDCSLPTVQTSHYFFSTTRGQLPLDTTPKLAPIYLCTDVQKDYHSPSSYLNSHISLLLLFFRVSPLYCRVQRYQLASNDHQNFYTMGISTRVYD</sequence>
<proteinExistence type="predicted"/>
<dbReference type="AlphaFoldDB" id="A0A2P6N7J5"/>
<comment type="caution">
    <text evidence="1">The sequence shown here is derived from an EMBL/GenBank/DDBJ whole genome shotgun (WGS) entry which is preliminary data.</text>
</comment>
<reference evidence="1 2" key="1">
    <citation type="journal article" date="2018" name="Genome Biol. Evol.">
        <title>Multiple Roots of Fruiting Body Formation in Amoebozoa.</title>
        <authorList>
            <person name="Hillmann F."/>
            <person name="Forbes G."/>
            <person name="Novohradska S."/>
            <person name="Ferling I."/>
            <person name="Riege K."/>
            <person name="Groth M."/>
            <person name="Westermann M."/>
            <person name="Marz M."/>
            <person name="Spaller T."/>
            <person name="Winckler T."/>
            <person name="Schaap P."/>
            <person name="Glockner G."/>
        </authorList>
    </citation>
    <scope>NUCLEOTIDE SEQUENCE [LARGE SCALE GENOMIC DNA]</scope>
    <source>
        <strain evidence="1 2">Jena</strain>
    </source>
</reference>
<evidence type="ECO:0000313" key="2">
    <source>
        <dbReference type="Proteomes" id="UP000241769"/>
    </source>
</evidence>
<organism evidence="1 2">
    <name type="scientific">Planoprotostelium fungivorum</name>
    <dbReference type="NCBI Taxonomy" id="1890364"/>
    <lineage>
        <taxon>Eukaryota</taxon>
        <taxon>Amoebozoa</taxon>
        <taxon>Evosea</taxon>
        <taxon>Variosea</taxon>
        <taxon>Cavosteliida</taxon>
        <taxon>Cavosteliaceae</taxon>
        <taxon>Planoprotostelium</taxon>
    </lineage>
</organism>
<evidence type="ECO:0000313" key="1">
    <source>
        <dbReference type="EMBL" id="PRP79928.1"/>
    </source>
</evidence>
<gene>
    <name evidence="1" type="ORF">PROFUN_05904</name>
</gene>
<protein>
    <submittedName>
        <fullName evidence="1">Uncharacterized protein</fullName>
    </submittedName>
</protein>
<dbReference type="EMBL" id="MDYQ01000165">
    <property type="protein sequence ID" value="PRP79928.1"/>
    <property type="molecule type" value="Genomic_DNA"/>
</dbReference>
<keyword evidence="2" id="KW-1185">Reference proteome</keyword>
<accession>A0A2P6N7J5</accession>
<name>A0A2P6N7J5_9EUKA</name>
<dbReference type="InParanoid" id="A0A2P6N7J5"/>